<evidence type="ECO:0000256" key="1">
    <source>
        <dbReference type="SAM" id="MobiDB-lite"/>
    </source>
</evidence>
<evidence type="ECO:0000313" key="3">
    <source>
        <dbReference type="Proteomes" id="UP000466307"/>
    </source>
</evidence>
<feature type="region of interest" description="Disordered" evidence="1">
    <location>
        <begin position="170"/>
        <end position="222"/>
    </location>
</feature>
<reference evidence="2 3" key="1">
    <citation type="submission" date="2020-01" db="EMBL/GenBank/DDBJ databases">
        <title>Investigation of new actinobacteria for the biodesulphurisation of diesel fuel.</title>
        <authorList>
            <person name="Athi Narayanan S.M."/>
        </authorList>
    </citation>
    <scope>NUCLEOTIDE SEQUENCE [LARGE SCALE GENOMIC DNA]</scope>
    <source>
        <strain evidence="2 3">213E</strain>
    </source>
</reference>
<dbReference type="Proteomes" id="UP000466307">
    <property type="component" value="Unassembled WGS sequence"/>
</dbReference>
<feature type="compositionally biased region" description="Polar residues" evidence="1">
    <location>
        <begin position="105"/>
        <end position="116"/>
    </location>
</feature>
<dbReference type="EMBL" id="JAADZU010000029">
    <property type="protein sequence ID" value="NDK90050.1"/>
    <property type="molecule type" value="Genomic_DNA"/>
</dbReference>
<feature type="region of interest" description="Disordered" evidence="1">
    <location>
        <begin position="142"/>
        <end position="161"/>
    </location>
</feature>
<dbReference type="AlphaFoldDB" id="A0A7K3LP73"/>
<comment type="caution">
    <text evidence="2">The sequence shown here is derived from an EMBL/GenBank/DDBJ whole genome shotgun (WGS) entry which is preliminary data.</text>
</comment>
<keyword evidence="3" id="KW-1185">Reference proteome</keyword>
<feature type="compositionally biased region" description="Low complexity" evidence="1">
    <location>
        <begin position="181"/>
        <end position="199"/>
    </location>
</feature>
<accession>A0A7K3LP73</accession>
<feature type="compositionally biased region" description="Low complexity" evidence="1">
    <location>
        <begin position="142"/>
        <end position="157"/>
    </location>
</feature>
<feature type="region of interest" description="Disordered" evidence="1">
    <location>
        <begin position="86"/>
        <end position="136"/>
    </location>
</feature>
<name>A0A7K3LP73_9ACTN</name>
<feature type="compositionally biased region" description="Low complexity" evidence="1">
    <location>
        <begin position="91"/>
        <end position="104"/>
    </location>
</feature>
<organism evidence="2 3">
    <name type="scientific">Gordonia desulfuricans</name>
    <dbReference type="NCBI Taxonomy" id="89051"/>
    <lineage>
        <taxon>Bacteria</taxon>
        <taxon>Bacillati</taxon>
        <taxon>Actinomycetota</taxon>
        <taxon>Actinomycetes</taxon>
        <taxon>Mycobacteriales</taxon>
        <taxon>Gordoniaceae</taxon>
        <taxon>Gordonia</taxon>
    </lineage>
</organism>
<proteinExistence type="predicted"/>
<dbReference type="RefSeq" id="WP_162128793.1">
    <property type="nucleotide sequence ID" value="NZ_JAADZU010000029.1"/>
</dbReference>
<evidence type="ECO:0000313" key="2">
    <source>
        <dbReference type="EMBL" id="NDK90050.1"/>
    </source>
</evidence>
<gene>
    <name evidence="2" type="ORF">GYA93_10720</name>
</gene>
<sequence>MPDAPGVLAPRSRIGAILASSQVVYRAGFFMIDTRRCVAPQVDCAVLRSGVGVRRRIEPRAWLGSGALALGIGAAAFVGAGDAHAADDTASESSTSVEEAVDSTGSESAGNATSDTPGGAVEGDGETAPVEPVEPVDVPAEDATTTEAATDDSAPTAVSDDVPELVAEPEAPQMEIPANPPTADATAAEPAEVAGTPEPAVDDADGSVPASATLPSDTVHGPGAETGRALEVTPWEANGFAWNNGGSYRVPAISGLSSVLGTGWISATSESTDVPLPAPVTPTLLATPVATTTTSRPRHTGSNGAVFLGGTYLELGVSALGSFGSSGRPTGFYGPGSSIGLVADLDGFGTGDGNVLDFAVPDTPEERWSVGYNGSRYGGFSALNGNEGNAWLTGSTTTDLSTDTTLSAQTVSVVDGVLQVTQTHSFEPDDTAVKTTVTITNTSDQTLTDVTYMRSIDPDNTRAAGGSNSTINTIGGQYATDRFSMVSASSLPGDGYATATGHPAVMYYYSTDGRAEVYTGGFRNYNPYEYASGSQGSGYTTKSDDAIGIVFQVGDLAPGESVTFTYYTGVSAGADSESIIDEVGVEPKRSPIRDFGFSAGDGPMQQVNAILRGSAFNDMINGVGNLAAIFGWGKIGNAVDAIAIGLNLADGNVAGAFWQGLQAGGDLMMNAGSTLVKSGTAVGRFIGVPAFLGGAAVTTWSYVAEQAMYTDWDSADDTLAYAQDHPGETALAAAQAVGTVTADLGSAILGSWIRW</sequence>
<protein>
    <submittedName>
        <fullName evidence="2">Uncharacterized protein</fullName>
    </submittedName>
</protein>